<gene>
    <name evidence="4" type="ORF">ASZ90_002950</name>
</gene>
<dbReference type="InterPro" id="IPR029033">
    <property type="entry name" value="His_PPase_superfam"/>
</dbReference>
<dbReference type="PROSITE" id="PS00175">
    <property type="entry name" value="PG_MUTASE"/>
    <property type="match status" value="1"/>
</dbReference>
<evidence type="ECO:0000256" key="2">
    <source>
        <dbReference type="ARBA" id="ARBA00022840"/>
    </source>
</evidence>
<keyword evidence="4" id="KW-0418">Kinase</keyword>
<dbReference type="SMART" id="SM00855">
    <property type="entry name" value="PGAM"/>
    <property type="match status" value="1"/>
</dbReference>
<reference evidence="4" key="1">
    <citation type="journal article" date="2015" name="Proc. Natl. Acad. Sci. U.S.A.">
        <title>Networks of energetic and metabolic interactions define dynamics in microbial communities.</title>
        <authorList>
            <person name="Embree M."/>
            <person name="Liu J.K."/>
            <person name="Al-Bassam M.M."/>
            <person name="Zengler K."/>
        </authorList>
    </citation>
    <scope>NUCLEOTIDE SEQUENCE</scope>
</reference>
<dbReference type="PRINTS" id="PR00991">
    <property type="entry name" value="6PFRUCTKNASE"/>
</dbReference>
<organism evidence="4">
    <name type="scientific">hydrocarbon metagenome</name>
    <dbReference type="NCBI Taxonomy" id="938273"/>
    <lineage>
        <taxon>unclassified sequences</taxon>
        <taxon>metagenomes</taxon>
        <taxon>ecological metagenomes</taxon>
    </lineage>
</organism>
<dbReference type="PIRSF" id="PIRSF000709">
    <property type="entry name" value="6PFK_2-Ptase"/>
    <property type="match status" value="1"/>
</dbReference>
<evidence type="ECO:0000259" key="3">
    <source>
        <dbReference type="Pfam" id="PF01591"/>
    </source>
</evidence>
<comment type="caution">
    <text evidence="4">The sequence shown here is derived from an EMBL/GenBank/DDBJ whole genome shotgun (WGS) entry which is preliminary data.</text>
</comment>
<dbReference type="InterPro" id="IPR003094">
    <property type="entry name" value="6Pfruct_kin"/>
</dbReference>
<dbReference type="Pfam" id="PF00300">
    <property type="entry name" value="His_Phos_1"/>
    <property type="match status" value="1"/>
</dbReference>
<keyword evidence="4" id="KW-0808">Transferase</keyword>
<dbReference type="InterPro" id="IPR013079">
    <property type="entry name" value="6Phosfructo_kin"/>
</dbReference>
<dbReference type="SUPFAM" id="SSF52540">
    <property type="entry name" value="P-loop containing nucleoside triphosphate hydrolases"/>
    <property type="match status" value="1"/>
</dbReference>
<dbReference type="SUPFAM" id="SSF53254">
    <property type="entry name" value="Phosphoglycerate mutase-like"/>
    <property type="match status" value="1"/>
</dbReference>
<evidence type="ECO:0000313" key="4">
    <source>
        <dbReference type="EMBL" id="KUG27187.1"/>
    </source>
</evidence>
<protein>
    <submittedName>
        <fullName evidence="4">6-phosphofructo-2-kinase / fructose-2,6-bisphosphatase</fullName>
        <ecNumber evidence="4">2.7.1.105</ecNumber>
        <ecNumber evidence="4">3.1.3.46</ecNumber>
    </submittedName>
</protein>
<proteinExistence type="predicted"/>
<dbReference type="EC" id="2.7.1.105" evidence="4"/>
<sequence length="405" mass="45971">MSRDKKLVVAMVGLPAMGKSTVALKLKENLDKEDVRVAVFNNGDVRRRMLPGNTAHAGFYNPGNAETAALREQIAATNMAEARAFLSAGGQIAILDATNASPRRRETIRNTFPDVPLLFIECRNDDPALLELSIERKIRGQEFVHLPENEAKKSFRERIGYYRHILRSLGPEDGNGVILDSLNNRILVERADALLPYYARIRDLLVSDWIKNLFLARHGQSEDNLAGRIGGDSGLTQTGRSQAWSLSRHFIGTPIPYVFTSTKRRTQEMAEPLVTARQYCSVFAFTEFDEIDAGQCEGMTPAEIKERRPEVYAARSLDKYRYTYPDGESYEILAERVERGLKKAFFLSGNAENILIVGHQAVNRVILSHFLFRRAEDVPYIYIPQDRYFHIVSTHTKKLFELKKF</sequence>
<feature type="domain" description="6-phosphofructo-2-kinase" evidence="3">
    <location>
        <begin position="3"/>
        <end position="173"/>
    </location>
</feature>
<dbReference type="PANTHER" id="PTHR10606">
    <property type="entry name" value="6-PHOSPHOFRUCTO-2-KINASE/FRUCTOSE-2,6-BISPHOSPHATASE"/>
    <property type="match status" value="1"/>
</dbReference>
<keyword evidence="4" id="KW-0378">Hydrolase</keyword>
<dbReference type="EC" id="3.1.3.46" evidence="4"/>
<evidence type="ECO:0000256" key="1">
    <source>
        <dbReference type="ARBA" id="ARBA00022741"/>
    </source>
</evidence>
<dbReference type="GO" id="GO:0004331">
    <property type="term" value="F:fructose-2,6-bisphosphate 2-phosphatase activity"/>
    <property type="evidence" value="ECO:0007669"/>
    <property type="project" value="UniProtKB-EC"/>
</dbReference>
<name>A0A0W8G3W2_9ZZZZ</name>
<keyword evidence="1" id="KW-0547">Nucleotide-binding</keyword>
<dbReference type="GO" id="GO:0006003">
    <property type="term" value="P:fructose 2,6-bisphosphate metabolic process"/>
    <property type="evidence" value="ECO:0007669"/>
    <property type="project" value="InterPro"/>
</dbReference>
<keyword evidence="2" id="KW-0067">ATP-binding</keyword>
<dbReference type="EMBL" id="LNQE01000353">
    <property type="protein sequence ID" value="KUG27187.1"/>
    <property type="molecule type" value="Genomic_DNA"/>
</dbReference>
<dbReference type="PANTHER" id="PTHR10606:SF44">
    <property type="entry name" value="6-PHOSPHOFRUCTO 2-KINASE_FRUCTOSE 2,6-BISPHOSPHATASE LONG FORM"/>
    <property type="match status" value="1"/>
</dbReference>
<dbReference type="InterPro" id="IPR001345">
    <property type="entry name" value="PG/BPGM_mutase_AS"/>
</dbReference>
<accession>A0A0W8G3W2</accession>
<dbReference type="GO" id="GO:0003873">
    <property type="term" value="F:6-phosphofructo-2-kinase activity"/>
    <property type="evidence" value="ECO:0007669"/>
    <property type="project" value="UniProtKB-EC"/>
</dbReference>
<dbReference type="Gene3D" id="3.40.50.1240">
    <property type="entry name" value="Phosphoglycerate mutase-like"/>
    <property type="match status" value="1"/>
</dbReference>
<dbReference type="Pfam" id="PF01591">
    <property type="entry name" value="6PF2K"/>
    <property type="match status" value="1"/>
</dbReference>
<dbReference type="AlphaFoldDB" id="A0A0W8G3W2"/>
<dbReference type="InterPro" id="IPR027417">
    <property type="entry name" value="P-loop_NTPase"/>
</dbReference>
<dbReference type="GO" id="GO:0005829">
    <property type="term" value="C:cytosol"/>
    <property type="evidence" value="ECO:0007669"/>
    <property type="project" value="TreeGrafter"/>
</dbReference>
<dbReference type="Gene3D" id="3.40.50.300">
    <property type="entry name" value="P-loop containing nucleotide triphosphate hydrolases"/>
    <property type="match status" value="1"/>
</dbReference>
<dbReference type="InterPro" id="IPR013078">
    <property type="entry name" value="His_Pase_superF_clade-1"/>
</dbReference>
<dbReference type="CDD" id="cd07067">
    <property type="entry name" value="HP_PGM_like"/>
    <property type="match status" value="1"/>
</dbReference>
<dbReference type="GO" id="GO:0005524">
    <property type="term" value="F:ATP binding"/>
    <property type="evidence" value="ECO:0007669"/>
    <property type="project" value="UniProtKB-KW"/>
</dbReference>
<dbReference type="GO" id="GO:0006000">
    <property type="term" value="P:fructose metabolic process"/>
    <property type="evidence" value="ECO:0007669"/>
    <property type="project" value="InterPro"/>
</dbReference>